<keyword evidence="3" id="KW-1185">Reference proteome</keyword>
<organism evidence="2 3">
    <name type="scientific">Henosepilachna vigintioctopunctata</name>
    <dbReference type="NCBI Taxonomy" id="420089"/>
    <lineage>
        <taxon>Eukaryota</taxon>
        <taxon>Metazoa</taxon>
        <taxon>Ecdysozoa</taxon>
        <taxon>Arthropoda</taxon>
        <taxon>Hexapoda</taxon>
        <taxon>Insecta</taxon>
        <taxon>Pterygota</taxon>
        <taxon>Neoptera</taxon>
        <taxon>Endopterygota</taxon>
        <taxon>Coleoptera</taxon>
        <taxon>Polyphaga</taxon>
        <taxon>Cucujiformia</taxon>
        <taxon>Coccinelloidea</taxon>
        <taxon>Coccinellidae</taxon>
        <taxon>Epilachninae</taxon>
        <taxon>Epilachnini</taxon>
        <taxon>Henosepilachna</taxon>
    </lineage>
</organism>
<proteinExistence type="predicted"/>
<keyword evidence="1" id="KW-0472">Membrane</keyword>
<dbReference type="EMBL" id="JARQZJ010000127">
    <property type="protein sequence ID" value="KAK9890982.1"/>
    <property type="molecule type" value="Genomic_DNA"/>
</dbReference>
<evidence type="ECO:0000313" key="3">
    <source>
        <dbReference type="Proteomes" id="UP001431783"/>
    </source>
</evidence>
<name>A0AAW1V5L7_9CUCU</name>
<reference evidence="2 3" key="1">
    <citation type="submission" date="2023-03" db="EMBL/GenBank/DDBJ databases">
        <title>Genome insight into feeding habits of ladybird beetles.</title>
        <authorList>
            <person name="Li H.-S."/>
            <person name="Huang Y.-H."/>
            <person name="Pang H."/>
        </authorList>
    </citation>
    <scope>NUCLEOTIDE SEQUENCE [LARGE SCALE GENOMIC DNA]</scope>
    <source>
        <strain evidence="2">SYSU_2023b</strain>
        <tissue evidence="2">Whole body</tissue>
    </source>
</reference>
<evidence type="ECO:0000313" key="2">
    <source>
        <dbReference type="EMBL" id="KAK9890982.1"/>
    </source>
</evidence>
<comment type="caution">
    <text evidence="2">The sequence shown here is derived from an EMBL/GenBank/DDBJ whole genome shotgun (WGS) entry which is preliminary data.</text>
</comment>
<sequence length="114" mass="13030">MRELNTPEMCGFTYYSNYHSVATYGILLWGQSPGLQKILIRQKAAVRAICGASKRTRCTTLFRTEGILTVVAVFILACIKHIIVNKTRFNQNDMIHSYETRKKNDLALEPHRPS</sequence>
<evidence type="ECO:0000256" key="1">
    <source>
        <dbReference type="SAM" id="Phobius"/>
    </source>
</evidence>
<dbReference type="AlphaFoldDB" id="A0AAW1V5L7"/>
<accession>A0AAW1V5L7</accession>
<keyword evidence="1" id="KW-1133">Transmembrane helix</keyword>
<keyword evidence="1" id="KW-0812">Transmembrane</keyword>
<gene>
    <name evidence="2" type="ORF">WA026_013320</name>
</gene>
<protein>
    <submittedName>
        <fullName evidence="2">Uncharacterized protein</fullName>
    </submittedName>
</protein>
<dbReference type="Proteomes" id="UP001431783">
    <property type="component" value="Unassembled WGS sequence"/>
</dbReference>
<feature type="transmembrane region" description="Helical" evidence="1">
    <location>
        <begin position="66"/>
        <end position="84"/>
    </location>
</feature>